<comment type="caution">
    <text evidence="2">The sequence shown here is derived from an EMBL/GenBank/DDBJ whole genome shotgun (WGS) entry which is preliminary data.</text>
</comment>
<evidence type="ECO:0000256" key="1">
    <source>
        <dbReference type="SAM" id="SignalP"/>
    </source>
</evidence>
<evidence type="ECO:0000313" key="2">
    <source>
        <dbReference type="EMBL" id="OMJ27895.1"/>
    </source>
</evidence>
<dbReference type="AlphaFoldDB" id="A0A1R1YM48"/>
<feature type="signal peptide" evidence="1">
    <location>
        <begin position="1"/>
        <end position="19"/>
    </location>
</feature>
<protein>
    <submittedName>
        <fullName evidence="2">Uncharacterized protein</fullName>
    </submittedName>
</protein>
<name>A0A1R1YM48_9FUNG</name>
<feature type="chain" id="PRO_5012412980" evidence="1">
    <location>
        <begin position="20"/>
        <end position="113"/>
    </location>
</feature>
<reference evidence="3" key="1">
    <citation type="submission" date="2017-01" db="EMBL/GenBank/DDBJ databases">
        <authorList>
            <person name="Wang Y."/>
            <person name="White M."/>
            <person name="Kvist S."/>
            <person name="Moncalvo J.-M."/>
        </authorList>
    </citation>
    <scope>NUCLEOTIDE SEQUENCE [LARGE SCALE GENOMIC DNA]</scope>
    <source>
        <strain evidence="3">ID-206-W2</strain>
    </source>
</reference>
<dbReference type="EMBL" id="LSSM01000780">
    <property type="protein sequence ID" value="OMJ27895.1"/>
    <property type="molecule type" value="Genomic_DNA"/>
</dbReference>
<organism evidence="2 3">
    <name type="scientific">Smittium culicis</name>
    <dbReference type="NCBI Taxonomy" id="133412"/>
    <lineage>
        <taxon>Eukaryota</taxon>
        <taxon>Fungi</taxon>
        <taxon>Fungi incertae sedis</taxon>
        <taxon>Zoopagomycota</taxon>
        <taxon>Kickxellomycotina</taxon>
        <taxon>Harpellomycetes</taxon>
        <taxon>Harpellales</taxon>
        <taxon>Legeriomycetaceae</taxon>
        <taxon>Smittium</taxon>
    </lineage>
</organism>
<dbReference type="Proteomes" id="UP000187429">
    <property type="component" value="Unassembled WGS sequence"/>
</dbReference>
<proteinExistence type="predicted"/>
<keyword evidence="3" id="KW-1185">Reference proteome</keyword>
<sequence>MKLSIIKLGILLTLNIVNCKEINLEKLTNVENENQIANSNQNYRILNGYRYIRPRLLRRPETVLARPRHVLVSPRSRPTLIVPRYTSKALKITVPIHTNYLAGIIAFLALLSI</sequence>
<evidence type="ECO:0000313" key="3">
    <source>
        <dbReference type="Proteomes" id="UP000187429"/>
    </source>
</evidence>
<accession>A0A1R1YM48</accession>
<keyword evidence="1" id="KW-0732">Signal</keyword>
<gene>
    <name evidence="2" type="ORF">AYI69_g2650</name>
</gene>